<dbReference type="Gene3D" id="3.40.50.150">
    <property type="entry name" value="Vaccinia Virus protein VP39"/>
    <property type="match status" value="1"/>
</dbReference>
<evidence type="ECO:0000256" key="8">
    <source>
        <dbReference type="ARBA" id="ARBA00023002"/>
    </source>
</evidence>
<dbReference type="Pfam" id="PF01266">
    <property type="entry name" value="DAO"/>
    <property type="match status" value="1"/>
</dbReference>
<dbReference type="GO" id="GO:0050660">
    <property type="term" value="F:flavin adenine dinucleotide binding"/>
    <property type="evidence" value="ECO:0007669"/>
    <property type="project" value="UniProtKB-UniRule"/>
</dbReference>
<evidence type="ECO:0000256" key="5">
    <source>
        <dbReference type="ARBA" id="ARBA00022691"/>
    </source>
</evidence>
<organism evidence="13 14">
    <name type="scientific">Neptunomonas marina</name>
    <dbReference type="NCBI Taxonomy" id="1815562"/>
    <lineage>
        <taxon>Bacteria</taxon>
        <taxon>Pseudomonadati</taxon>
        <taxon>Pseudomonadota</taxon>
        <taxon>Gammaproteobacteria</taxon>
        <taxon>Oceanospirillales</taxon>
        <taxon>Oceanospirillaceae</taxon>
        <taxon>Neptunomonas</taxon>
    </lineage>
</organism>
<keyword evidence="7 10" id="KW-0274">FAD</keyword>
<comment type="similarity">
    <text evidence="10">In the C-terminal section; belongs to the DAO family.</text>
</comment>
<dbReference type="InterPro" id="IPR017610">
    <property type="entry name" value="tRNA_S-uridine_synth_MnmC_C"/>
</dbReference>
<evidence type="ECO:0000259" key="11">
    <source>
        <dbReference type="Pfam" id="PF01266"/>
    </source>
</evidence>
<comment type="similarity">
    <text evidence="10">In the N-terminal section; belongs to the methyltransferase superfamily. tRNA (mnm(5)s(2)U34)-methyltransferase family.</text>
</comment>
<evidence type="ECO:0000313" key="13">
    <source>
        <dbReference type="EMBL" id="RVU30325.1"/>
    </source>
</evidence>
<feature type="region of interest" description="FAD-dependent cmnm(5)s(2)U34 oxidoreductase" evidence="10">
    <location>
        <begin position="257"/>
        <end position="651"/>
    </location>
</feature>
<evidence type="ECO:0000256" key="9">
    <source>
        <dbReference type="ARBA" id="ARBA00023268"/>
    </source>
</evidence>
<keyword evidence="8 10" id="KW-0560">Oxidoreductase</keyword>
<dbReference type="Pfam" id="PF05430">
    <property type="entry name" value="Methyltransf_30"/>
    <property type="match status" value="1"/>
</dbReference>
<dbReference type="EC" id="2.1.1.61" evidence="10"/>
<evidence type="ECO:0000256" key="4">
    <source>
        <dbReference type="ARBA" id="ARBA00022679"/>
    </source>
</evidence>
<evidence type="ECO:0000256" key="6">
    <source>
        <dbReference type="ARBA" id="ARBA00022694"/>
    </source>
</evidence>
<accession>A0A437Q720</accession>
<keyword evidence="1 10" id="KW-0963">Cytoplasm</keyword>
<feature type="domain" description="FAD dependent oxidoreductase" evidence="11">
    <location>
        <begin position="254"/>
        <end position="619"/>
    </location>
</feature>
<dbReference type="PANTHER" id="PTHR13847:SF283">
    <property type="entry name" value="TRNA 5-METHYLAMINOMETHYL-2-THIOURIDINE BIOSYNTHESIS BIFUNCTIONAL PROTEIN MNMC"/>
    <property type="match status" value="1"/>
</dbReference>
<dbReference type="GO" id="GO:0005737">
    <property type="term" value="C:cytoplasm"/>
    <property type="evidence" value="ECO:0007669"/>
    <property type="project" value="UniProtKB-SubCell"/>
</dbReference>
<proteinExistence type="inferred from homology"/>
<sequence length="651" mass="71553">MKLQNANLSWKENQPHSDLFDDIYFNPADGAAETRHVFIDGNQLLTRLTSWQRPVFTIAETGFGTGANFLHTLAFIEQHSLQIERLHFISTELFPLHKKDLARALEQSFPENPYAKQLIAQFPPLQPGMHRINFSDRYTLTLCIGDAATAFAKLDTEVNAWFLDGFAPAKNPDMWRDELFAEMARLSPPDTSVATFTAAGFVRRGLEAAGFRMRKQAGFGHKREMLTGIKTACPLQQREKPWFAAPKTDKPKHAAVIGAGLAGITTAYALARRGISVAIYDQASDICTQASGNRQGALYAKPPVAPTVAGQFHLCGLAESIRWLNTLNLFDNVQGAQCGVLQLATHEKEQQRQQQLIDADHYSPEILIGVDAQQASQLANTKINYPGIFFPNAGWVYPQALGKALVRHPNIQVYLEAKVDNIEPCDQQWQLGYQQAGDTKAATADMVIIANAKDAQNFTQTSHLPVKAIRGQVTHAKGSATLTTVICAEGYVSPPVDGEYCFGATFDLKDPCESLRGIDHDKNHAQLQKAAPNIAAQLEAKASWDGKVGFRCATPDYLPIAGPAPDLNAYLEQYQALRKDRKANVPSGTPPYWTGLFVNIGHGSKGLITAPLLAEHIASIACQEPSPLPRDIADATHPARFIIKDMIRKKL</sequence>
<dbReference type="Gene3D" id="3.30.9.10">
    <property type="entry name" value="D-Amino Acid Oxidase, subunit A, domain 2"/>
    <property type="match status" value="1"/>
</dbReference>
<comment type="catalytic activity">
    <reaction evidence="10">
        <text>5-aminomethyl-2-thiouridine(34) in tRNA + S-adenosyl-L-methionine = 5-methylaminomethyl-2-thiouridine(34) in tRNA + S-adenosyl-L-homocysteine + H(+)</text>
        <dbReference type="Rhea" id="RHEA:19569"/>
        <dbReference type="Rhea" id="RHEA-COMP:10195"/>
        <dbReference type="Rhea" id="RHEA-COMP:10197"/>
        <dbReference type="ChEBI" id="CHEBI:15378"/>
        <dbReference type="ChEBI" id="CHEBI:57856"/>
        <dbReference type="ChEBI" id="CHEBI:59789"/>
        <dbReference type="ChEBI" id="CHEBI:74454"/>
        <dbReference type="ChEBI" id="CHEBI:74455"/>
        <dbReference type="EC" id="2.1.1.61"/>
    </reaction>
</comment>
<dbReference type="HAMAP" id="MF_01102">
    <property type="entry name" value="MnmC"/>
    <property type="match status" value="1"/>
</dbReference>
<gene>
    <name evidence="10 13" type="primary">mnmC</name>
    <name evidence="13" type="ORF">EOE65_11815</name>
</gene>
<dbReference type="InterPro" id="IPR029063">
    <property type="entry name" value="SAM-dependent_MTases_sf"/>
</dbReference>
<dbReference type="NCBIfam" id="NF033855">
    <property type="entry name" value="tRNA_MNMC2"/>
    <property type="match status" value="1"/>
</dbReference>
<evidence type="ECO:0000256" key="1">
    <source>
        <dbReference type="ARBA" id="ARBA00022490"/>
    </source>
</evidence>
<keyword evidence="4 10" id="KW-0808">Transferase</keyword>
<comment type="caution">
    <text evidence="13">The sequence shown here is derived from an EMBL/GenBank/DDBJ whole genome shotgun (WGS) entry which is preliminary data.</text>
</comment>
<dbReference type="NCBIfam" id="NF002481">
    <property type="entry name" value="PRK01747.1-2"/>
    <property type="match status" value="1"/>
</dbReference>
<keyword evidence="9 10" id="KW-0511">Multifunctional enzyme</keyword>
<evidence type="ECO:0000256" key="7">
    <source>
        <dbReference type="ARBA" id="ARBA00022827"/>
    </source>
</evidence>
<evidence type="ECO:0000256" key="3">
    <source>
        <dbReference type="ARBA" id="ARBA00022630"/>
    </source>
</evidence>
<keyword evidence="3 10" id="KW-0285">Flavoprotein</keyword>
<evidence type="ECO:0000256" key="10">
    <source>
        <dbReference type="HAMAP-Rule" id="MF_01102"/>
    </source>
</evidence>
<dbReference type="AlphaFoldDB" id="A0A437Q720"/>
<keyword evidence="14" id="KW-1185">Reference proteome</keyword>
<feature type="region of interest" description="tRNA (mnm(5)s(2)U34)-methyltransferase" evidence="10">
    <location>
        <begin position="1"/>
        <end position="231"/>
    </location>
</feature>
<dbReference type="Proteomes" id="UP000282818">
    <property type="component" value="Unassembled WGS sequence"/>
</dbReference>
<evidence type="ECO:0000256" key="2">
    <source>
        <dbReference type="ARBA" id="ARBA00022603"/>
    </source>
</evidence>
<keyword evidence="5 10" id="KW-0949">S-adenosyl-L-methionine</keyword>
<dbReference type="GO" id="GO:0002097">
    <property type="term" value="P:tRNA wobble base modification"/>
    <property type="evidence" value="ECO:0007669"/>
    <property type="project" value="UniProtKB-UniRule"/>
</dbReference>
<dbReference type="InterPro" id="IPR008471">
    <property type="entry name" value="MnmC-like_methylTransf"/>
</dbReference>
<dbReference type="InterPro" id="IPR023032">
    <property type="entry name" value="tRNA_MAMT_biosynth_bifunc_MnmC"/>
</dbReference>
<evidence type="ECO:0000259" key="12">
    <source>
        <dbReference type="Pfam" id="PF05430"/>
    </source>
</evidence>
<keyword evidence="6 10" id="KW-0819">tRNA processing</keyword>
<dbReference type="GO" id="GO:0016645">
    <property type="term" value="F:oxidoreductase activity, acting on the CH-NH group of donors"/>
    <property type="evidence" value="ECO:0007669"/>
    <property type="project" value="InterPro"/>
</dbReference>
<comment type="function">
    <text evidence="10">Catalyzes the last two steps in the biosynthesis of 5-methylaminomethyl-2-thiouridine (mnm(5)s(2)U) at the wobble position (U34) in tRNA. Catalyzes the FAD-dependent demodification of cmnm(5)s(2)U34 to nm(5)s(2)U34, followed by the transfer of a methyl group from S-adenosyl-L-methionine to nm(5)s(2)U34, to form mnm(5)s(2)U34.</text>
</comment>
<keyword evidence="2 10" id="KW-0489">Methyltransferase</keyword>
<reference evidence="13 14" key="1">
    <citation type="submission" date="2019-01" db="EMBL/GenBank/DDBJ databases">
        <authorList>
            <person name="Chen W.-M."/>
        </authorList>
    </citation>
    <scope>NUCLEOTIDE SEQUENCE [LARGE SCALE GENOMIC DNA]</scope>
    <source>
        <strain evidence="13 14">HPM-16</strain>
    </source>
</reference>
<dbReference type="RefSeq" id="WP_127694521.1">
    <property type="nucleotide sequence ID" value="NZ_SACQ01000005.1"/>
</dbReference>
<dbReference type="PANTHER" id="PTHR13847">
    <property type="entry name" value="SARCOSINE DEHYDROGENASE-RELATED"/>
    <property type="match status" value="1"/>
</dbReference>
<dbReference type="InterPro" id="IPR006076">
    <property type="entry name" value="FAD-dep_OxRdtase"/>
</dbReference>
<comment type="cofactor">
    <cofactor evidence="10">
        <name>FAD</name>
        <dbReference type="ChEBI" id="CHEBI:57692"/>
    </cofactor>
</comment>
<dbReference type="SUPFAM" id="SSF51905">
    <property type="entry name" value="FAD/NAD(P)-binding domain"/>
    <property type="match status" value="1"/>
</dbReference>
<protein>
    <recommendedName>
        <fullName evidence="10">tRNA 5-methylaminomethyl-2-thiouridine biosynthesis bifunctional protein MnmC</fullName>
        <shortName evidence="10">tRNA mnm(5)s(2)U biosynthesis bifunctional protein</shortName>
    </recommendedName>
    <domain>
        <recommendedName>
            <fullName evidence="10">tRNA (mnm(5)s(2)U34)-methyltransferase</fullName>
            <ecNumber evidence="10">2.1.1.61</ecNumber>
        </recommendedName>
    </domain>
    <domain>
        <recommendedName>
            <fullName evidence="10">FAD-dependent cmnm(5)s(2)U34 oxidoreductase</fullName>
            <ecNumber evidence="10">1.5.-.-</ecNumber>
        </recommendedName>
    </domain>
</protein>
<feature type="domain" description="MnmC-like methyltransferase" evidence="12">
    <location>
        <begin position="112"/>
        <end position="230"/>
    </location>
</feature>
<dbReference type="NCBIfam" id="TIGR03197">
    <property type="entry name" value="MnmC_Cterm"/>
    <property type="match status" value="1"/>
</dbReference>
<name>A0A437Q720_9GAMM</name>
<dbReference type="EC" id="1.5.-.-" evidence="10"/>
<dbReference type="InterPro" id="IPR047785">
    <property type="entry name" value="tRNA_MNMC2"/>
</dbReference>
<dbReference type="EMBL" id="SACQ01000005">
    <property type="protein sequence ID" value="RVU30325.1"/>
    <property type="molecule type" value="Genomic_DNA"/>
</dbReference>
<evidence type="ECO:0000313" key="14">
    <source>
        <dbReference type="Proteomes" id="UP000282818"/>
    </source>
</evidence>
<comment type="subcellular location">
    <subcellularLocation>
        <location evidence="10">Cytoplasm</location>
    </subcellularLocation>
</comment>
<dbReference type="Gene3D" id="3.50.50.60">
    <property type="entry name" value="FAD/NAD(P)-binding domain"/>
    <property type="match status" value="1"/>
</dbReference>
<dbReference type="InterPro" id="IPR036188">
    <property type="entry name" value="FAD/NAD-bd_sf"/>
</dbReference>
<dbReference type="GO" id="GO:0004808">
    <property type="term" value="F:tRNA (5-methylaminomethyl-2-thiouridylate)(34)-methyltransferase activity"/>
    <property type="evidence" value="ECO:0007669"/>
    <property type="project" value="UniProtKB-EC"/>
</dbReference>
<dbReference type="GO" id="GO:0032259">
    <property type="term" value="P:methylation"/>
    <property type="evidence" value="ECO:0007669"/>
    <property type="project" value="UniProtKB-KW"/>
</dbReference>